<dbReference type="GO" id="GO:0016491">
    <property type="term" value="F:oxidoreductase activity"/>
    <property type="evidence" value="ECO:0007669"/>
    <property type="project" value="UniProtKB-KW"/>
</dbReference>
<protein>
    <submittedName>
        <fullName evidence="4">FAD-dependent oxidoreductase</fullName>
    </submittedName>
    <submittedName>
        <fullName evidence="3">Pyridine nucleotide-disulfide oxidoreductase</fullName>
    </submittedName>
</protein>
<dbReference type="SUPFAM" id="SSF51905">
    <property type="entry name" value="FAD/NAD(P)-binding domain"/>
    <property type="match status" value="1"/>
</dbReference>
<evidence type="ECO:0000259" key="2">
    <source>
        <dbReference type="Pfam" id="PF07992"/>
    </source>
</evidence>
<evidence type="ECO:0000256" key="1">
    <source>
        <dbReference type="ARBA" id="ARBA00023002"/>
    </source>
</evidence>
<organism evidence="4 6">
    <name type="scientific">Acutalibacter muris</name>
    <dbReference type="NCBI Taxonomy" id="1796620"/>
    <lineage>
        <taxon>Bacteria</taxon>
        <taxon>Bacillati</taxon>
        <taxon>Bacillota</taxon>
        <taxon>Clostridia</taxon>
        <taxon>Eubacteriales</taxon>
        <taxon>Acutalibacteraceae</taxon>
        <taxon>Acutalibacter</taxon>
    </lineage>
</organism>
<dbReference type="PANTHER" id="PTHR42949">
    <property type="entry name" value="ANAEROBIC GLYCEROL-3-PHOSPHATE DEHYDROGENASE SUBUNIT B"/>
    <property type="match status" value="1"/>
</dbReference>
<keyword evidence="1" id="KW-0560">Oxidoreductase</keyword>
<dbReference type="PRINTS" id="PR00368">
    <property type="entry name" value="FADPNR"/>
</dbReference>
<reference evidence="3" key="1">
    <citation type="journal article" date="2017" name="Genome Announc.">
        <title>High-Quality Whole-Genome Sequences of the Oligo-Mouse-Microbiota Bacterial Community.</title>
        <authorList>
            <person name="Garzetti D."/>
            <person name="Brugiroux S."/>
            <person name="Bunk B."/>
            <person name="Pukall R."/>
            <person name="McCoy K.D."/>
            <person name="Macpherson A.J."/>
            <person name="Stecher B."/>
        </authorList>
    </citation>
    <scope>NUCLEOTIDE SEQUENCE</scope>
    <source>
        <strain evidence="3">KB18</strain>
    </source>
</reference>
<dbReference type="Pfam" id="PF07992">
    <property type="entry name" value="Pyr_redox_2"/>
    <property type="match status" value="1"/>
</dbReference>
<evidence type="ECO:0000313" key="3">
    <source>
        <dbReference type="EMBL" id="ASB39253.1"/>
    </source>
</evidence>
<dbReference type="KEGG" id="amur:ADH66_00420"/>
<proteinExistence type="predicted"/>
<dbReference type="EMBL" id="CP065321">
    <property type="protein sequence ID" value="QQR28541.1"/>
    <property type="molecule type" value="Genomic_DNA"/>
</dbReference>
<dbReference type="Proteomes" id="UP000196710">
    <property type="component" value="Chromosome"/>
</dbReference>
<reference evidence="5" key="2">
    <citation type="submission" date="2017-05" db="EMBL/GenBank/DDBJ databases">
        <title>Improved OligoMM genomes.</title>
        <authorList>
            <person name="Garzetti D."/>
        </authorList>
    </citation>
    <scope>NUCLEOTIDE SEQUENCE [LARGE SCALE GENOMIC DNA]</scope>
    <source>
        <strain evidence="5">KB18</strain>
    </source>
</reference>
<dbReference type="RefSeq" id="WP_066537118.1">
    <property type="nucleotide sequence ID" value="NZ_CP021422.1"/>
</dbReference>
<keyword evidence="5" id="KW-1185">Reference proteome</keyword>
<reference evidence="4 6" key="3">
    <citation type="submission" date="2020-11" db="EMBL/GenBank/DDBJ databases">
        <title>Closed and high quality bacterial genomes of the OMM12 community.</title>
        <authorList>
            <person name="Marbouty M."/>
            <person name="Lamy-Besnier Q."/>
            <person name="Debarbieux L."/>
            <person name="Koszul R."/>
        </authorList>
    </citation>
    <scope>NUCLEOTIDE SEQUENCE [LARGE SCALE GENOMIC DNA]</scope>
    <source>
        <strain evidence="4 6">KB18</strain>
    </source>
</reference>
<dbReference type="Proteomes" id="UP000596035">
    <property type="component" value="Chromosome"/>
</dbReference>
<feature type="domain" description="FAD/NAD(P)-binding" evidence="2">
    <location>
        <begin position="4"/>
        <end position="304"/>
    </location>
</feature>
<accession>A0A1Z2XLF5</accession>
<dbReference type="AlphaFoldDB" id="A0A1Z2XLF5"/>
<gene>
    <name evidence="3" type="ORF">ADH66_00420</name>
    <name evidence="4" type="ORF">I5Q82_10415</name>
</gene>
<dbReference type="PRINTS" id="PR00411">
    <property type="entry name" value="PNDRDTASEI"/>
</dbReference>
<dbReference type="Gene3D" id="3.50.50.60">
    <property type="entry name" value="FAD/NAD(P)-binding domain"/>
    <property type="match status" value="2"/>
</dbReference>
<evidence type="ECO:0000313" key="4">
    <source>
        <dbReference type="EMBL" id="QQR28541.1"/>
    </source>
</evidence>
<evidence type="ECO:0000313" key="5">
    <source>
        <dbReference type="Proteomes" id="UP000196710"/>
    </source>
</evidence>
<dbReference type="InterPro" id="IPR051691">
    <property type="entry name" value="Metab_Enz_Cyan_OpOx_G3PDH"/>
</dbReference>
<dbReference type="InterPro" id="IPR023753">
    <property type="entry name" value="FAD/NAD-binding_dom"/>
</dbReference>
<evidence type="ECO:0000313" key="6">
    <source>
        <dbReference type="Proteomes" id="UP000596035"/>
    </source>
</evidence>
<sequence length="421" mass="45078">MERDIVIIGGGPAGLAAAIAAKEAGAKDILILEREKELGGILNQCIHNGFGLHTFKEELTGPEYAARYIVKVKELGVPYLLSTTVVDLQQEGGGITVTSVSRKDGLLQTRAKAVVLAMGCRERPRGALNIPGTRPAGIFSAGTAQRLVNLEGYMPGKRVVILGSGDIGLIMARRMTLEGAKVLCVAELQPYSGGLKRNIVQCLDDYGIPLKLSHTVVDIRGKERVTGVTIARVGDDLKPIPGTEEDYDCDTLLLSVGLLPENELSRAVGVDLAPVTGGPIVNESLETNIPGVFACGNVLHVHDLVDYVSQEAAGAGRNAARYVLGGWAPRGAGIPLVPAGAVRYTVPCTIDPARRDGDTVIRFRVGRNMRRALVTLKAGEKELIRKKRPVMAPGEMEQLTVKKEWLTGSEENLTLEAREEE</sequence>
<name>A0A1Z2XLF5_9FIRM</name>
<dbReference type="InterPro" id="IPR036188">
    <property type="entry name" value="FAD/NAD-bd_sf"/>
</dbReference>
<dbReference type="EMBL" id="CP021422">
    <property type="protein sequence ID" value="ASB39253.1"/>
    <property type="molecule type" value="Genomic_DNA"/>
</dbReference>
<dbReference type="PANTHER" id="PTHR42949:SF3">
    <property type="entry name" value="ANAEROBIC GLYCEROL-3-PHOSPHATE DEHYDROGENASE SUBUNIT B"/>
    <property type="match status" value="1"/>
</dbReference>